<dbReference type="InterPro" id="IPR005103">
    <property type="entry name" value="AA9_LPMO"/>
</dbReference>
<evidence type="ECO:0000313" key="9">
    <source>
        <dbReference type="Proteomes" id="UP000256645"/>
    </source>
</evidence>
<sequence>MSATSKIFAVFGLLAAASQVSAHGHVQGVVADGVTYTGWLLDYAYMTSPPDSIGWSTTALDNGFVSPSAFATSDIICHLGAKNAALSATVKAGGTVEMQWSDWPDSHKGPVIDYMASCNGDCATVDKTTLSFFKIQEKGLTNAAWASDELIANNKSWVIDIPSTVAPGNYVLRHEIIALHGAGSTDGAQNYPQCINLQVTGSGTDSPSGTLGTALYTETDPGILVNIYVDLTTLNYVIPGPALYSGGSGSGSGATTAAASAVSTAAVAATSTSAPASTSTQVTSASAATTAAAATSVGQVVSSQPTTFATVASSVKATVATTTAAVDDTCDSQ</sequence>
<dbReference type="PANTHER" id="PTHR33353:SF34">
    <property type="entry name" value="ENDO-BETA-1,4-GLUCANASE D"/>
    <property type="match status" value="1"/>
</dbReference>
<dbReference type="CDD" id="cd21175">
    <property type="entry name" value="LPMO_AA9"/>
    <property type="match status" value="1"/>
</dbReference>
<keyword evidence="5" id="KW-0325">Glycoprotein</keyword>
<dbReference type="Gene3D" id="2.70.50.70">
    <property type="match status" value="1"/>
</dbReference>
<evidence type="ECO:0000256" key="6">
    <source>
        <dbReference type="SAM" id="SignalP"/>
    </source>
</evidence>
<organism evidence="8 9">
    <name type="scientific">Coleophoma cylindrospora</name>
    <dbReference type="NCBI Taxonomy" id="1849047"/>
    <lineage>
        <taxon>Eukaryota</taxon>
        <taxon>Fungi</taxon>
        <taxon>Dikarya</taxon>
        <taxon>Ascomycota</taxon>
        <taxon>Pezizomycotina</taxon>
        <taxon>Leotiomycetes</taxon>
        <taxon>Helotiales</taxon>
        <taxon>Dermateaceae</taxon>
        <taxon>Coleophoma</taxon>
    </lineage>
</organism>
<dbReference type="PANTHER" id="PTHR33353">
    <property type="entry name" value="PUTATIVE (AFU_ORTHOLOGUE AFUA_1G12560)-RELATED"/>
    <property type="match status" value="1"/>
</dbReference>
<evidence type="ECO:0000256" key="3">
    <source>
        <dbReference type="ARBA" id="ARBA00022525"/>
    </source>
</evidence>
<feature type="chain" id="PRO_5017748254" description="Auxiliary Activity family 9 catalytic domain-containing protein" evidence="6">
    <location>
        <begin position="23"/>
        <end position="333"/>
    </location>
</feature>
<dbReference type="STRING" id="1849047.A0A3D8S1X3"/>
<evidence type="ECO:0000259" key="7">
    <source>
        <dbReference type="Pfam" id="PF03443"/>
    </source>
</evidence>
<dbReference type="Pfam" id="PF03443">
    <property type="entry name" value="AA9"/>
    <property type="match status" value="1"/>
</dbReference>
<reference evidence="8 9" key="1">
    <citation type="journal article" date="2018" name="IMA Fungus">
        <title>IMA Genome-F 9: Draft genome sequence of Annulohypoxylon stygium, Aspergillus mulundensis, Berkeleyomyces basicola (syn. Thielaviopsis basicola), Ceratocystis smalleyi, two Cercospora beticola strains, Coleophoma cylindrospora, Fusarium fracticaudum, Phialophora cf. hyalina, and Morchella septimelata.</title>
        <authorList>
            <person name="Wingfield B.D."/>
            <person name="Bills G.F."/>
            <person name="Dong Y."/>
            <person name="Huang W."/>
            <person name="Nel W.J."/>
            <person name="Swalarsk-Parry B.S."/>
            <person name="Vaghefi N."/>
            <person name="Wilken P.M."/>
            <person name="An Z."/>
            <person name="de Beer Z.W."/>
            <person name="De Vos L."/>
            <person name="Chen L."/>
            <person name="Duong T.A."/>
            <person name="Gao Y."/>
            <person name="Hammerbacher A."/>
            <person name="Kikkert J.R."/>
            <person name="Li Y."/>
            <person name="Li H."/>
            <person name="Li K."/>
            <person name="Li Q."/>
            <person name="Liu X."/>
            <person name="Ma X."/>
            <person name="Naidoo K."/>
            <person name="Pethybridge S.J."/>
            <person name="Sun J."/>
            <person name="Steenkamp E.T."/>
            <person name="van der Nest M.A."/>
            <person name="van Wyk S."/>
            <person name="Wingfield M.J."/>
            <person name="Xiong C."/>
            <person name="Yue Q."/>
            <person name="Zhang X."/>
        </authorList>
    </citation>
    <scope>NUCLEOTIDE SEQUENCE [LARGE SCALE GENOMIC DNA]</scope>
    <source>
        <strain evidence="8 9">BP6252</strain>
    </source>
</reference>
<comment type="subcellular location">
    <subcellularLocation>
        <location evidence="2">Secreted</location>
    </subcellularLocation>
</comment>
<keyword evidence="3" id="KW-0964">Secreted</keyword>
<keyword evidence="6" id="KW-0732">Signal</keyword>
<feature type="domain" description="Auxiliary Activity family 9 catalytic" evidence="7">
    <location>
        <begin position="23"/>
        <end position="233"/>
    </location>
</feature>
<evidence type="ECO:0000256" key="4">
    <source>
        <dbReference type="ARBA" id="ARBA00023157"/>
    </source>
</evidence>
<evidence type="ECO:0000256" key="1">
    <source>
        <dbReference type="ARBA" id="ARBA00001973"/>
    </source>
</evidence>
<dbReference type="OrthoDB" id="4849160at2759"/>
<protein>
    <recommendedName>
        <fullName evidence="7">Auxiliary Activity family 9 catalytic domain-containing protein</fullName>
    </recommendedName>
</protein>
<keyword evidence="9" id="KW-1185">Reference proteome</keyword>
<name>A0A3D8S1X3_9HELO</name>
<keyword evidence="4" id="KW-1015">Disulfide bond</keyword>
<proteinExistence type="predicted"/>
<comment type="caution">
    <text evidence="8">The sequence shown here is derived from an EMBL/GenBank/DDBJ whole genome shotgun (WGS) entry which is preliminary data.</text>
</comment>
<evidence type="ECO:0000256" key="2">
    <source>
        <dbReference type="ARBA" id="ARBA00004613"/>
    </source>
</evidence>
<feature type="signal peptide" evidence="6">
    <location>
        <begin position="1"/>
        <end position="22"/>
    </location>
</feature>
<evidence type="ECO:0000256" key="5">
    <source>
        <dbReference type="ARBA" id="ARBA00023180"/>
    </source>
</evidence>
<dbReference type="GO" id="GO:0005576">
    <property type="term" value="C:extracellular region"/>
    <property type="evidence" value="ECO:0007669"/>
    <property type="project" value="UniProtKB-SubCell"/>
</dbReference>
<gene>
    <name evidence="8" type="ORF">BP6252_04923</name>
</gene>
<accession>A0A3D8S1X3</accession>
<dbReference type="AlphaFoldDB" id="A0A3D8S1X3"/>
<dbReference type="Proteomes" id="UP000256645">
    <property type="component" value="Unassembled WGS sequence"/>
</dbReference>
<comment type="cofactor">
    <cofactor evidence="1">
        <name>Cu(2+)</name>
        <dbReference type="ChEBI" id="CHEBI:29036"/>
    </cofactor>
</comment>
<dbReference type="InterPro" id="IPR049892">
    <property type="entry name" value="AA9"/>
</dbReference>
<evidence type="ECO:0000313" key="8">
    <source>
        <dbReference type="EMBL" id="RDW80285.1"/>
    </source>
</evidence>
<dbReference type="EMBL" id="PDLM01000004">
    <property type="protein sequence ID" value="RDW80285.1"/>
    <property type="molecule type" value="Genomic_DNA"/>
</dbReference>